<evidence type="ECO:0000313" key="1">
    <source>
        <dbReference type="EMBL" id="MET4542255.1"/>
    </source>
</evidence>
<dbReference type="EMBL" id="JBEPSN010000012">
    <property type="protein sequence ID" value="MET4542255.1"/>
    <property type="molecule type" value="Genomic_DNA"/>
</dbReference>
<evidence type="ECO:0000313" key="2">
    <source>
        <dbReference type="Proteomes" id="UP001549307"/>
    </source>
</evidence>
<sequence length="196" mass="21520">MDGVGGWPMNPEDKFSPPDNYPAFIERVDDATVRLKTRLRSVIQALGAVSLLVEKYQGASLKWEQRRARVALECDRCAGEPETYAALRELHDTAVKMVGLHHAQTARITEKLHLLQDHRDAIHKALAELEAGRAKLVASRAVSQDRRKLKSALYELAGANGAAATTPDPGLLSDLRQAREAVVLAEALMEVKGPRP</sequence>
<comment type="caution">
    <text evidence="1">The sequence shown here is derived from an EMBL/GenBank/DDBJ whole genome shotgun (WGS) entry which is preliminary data.</text>
</comment>
<protein>
    <submittedName>
        <fullName evidence="1">Uncharacterized protein</fullName>
    </submittedName>
</protein>
<keyword evidence="2" id="KW-1185">Reference proteome</keyword>
<organism evidence="1 2">
    <name type="scientific">Arthrobacter bambusae</name>
    <dbReference type="NCBI Taxonomy" id="1338426"/>
    <lineage>
        <taxon>Bacteria</taxon>
        <taxon>Bacillati</taxon>
        <taxon>Actinomycetota</taxon>
        <taxon>Actinomycetes</taxon>
        <taxon>Micrococcales</taxon>
        <taxon>Micrococcaceae</taxon>
        <taxon>Arthrobacter</taxon>
    </lineage>
</organism>
<accession>A0ABV2PBU1</accession>
<dbReference type="Proteomes" id="UP001549307">
    <property type="component" value="Unassembled WGS sequence"/>
</dbReference>
<reference evidence="1 2" key="1">
    <citation type="submission" date="2024-06" db="EMBL/GenBank/DDBJ databases">
        <title>Sorghum-associated microbial communities from plants grown in Nebraska, USA.</title>
        <authorList>
            <person name="Schachtman D."/>
        </authorList>
    </citation>
    <scope>NUCLEOTIDE SEQUENCE [LARGE SCALE GENOMIC DNA]</scope>
    <source>
        <strain evidence="1 2">3552</strain>
    </source>
</reference>
<name>A0ABV2PBU1_9MICC</name>
<proteinExistence type="predicted"/>
<gene>
    <name evidence="1" type="ORF">ABIE37_004060</name>
</gene>